<dbReference type="Gene3D" id="1.10.287.110">
    <property type="entry name" value="DnaJ domain"/>
    <property type="match status" value="1"/>
</dbReference>
<dbReference type="SUPFAM" id="SSF46565">
    <property type="entry name" value="Chaperone J-domain"/>
    <property type="match status" value="1"/>
</dbReference>
<evidence type="ECO:0000259" key="1">
    <source>
        <dbReference type="PROSITE" id="PS50076"/>
    </source>
</evidence>
<dbReference type="SMART" id="SM00271">
    <property type="entry name" value="DnaJ"/>
    <property type="match status" value="1"/>
</dbReference>
<dbReference type="PROSITE" id="PS50076">
    <property type="entry name" value="DNAJ_2"/>
    <property type="match status" value="1"/>
</dbReference>
<name>A0ABD2L751_9BILA</name>
<dbReference type="InterPro" id="IPR001623">
    <property type="entry name" value="DnaJ_domain"/>
</dbReference>
<keyword evidence="3" id="KW-1185">Reference proteome</keyword>
<dbReference type="Proteomes" id="UP001620626">
    <property type="component" value="Unassembled WGS sequence"/>
</dbReference>
<evidence type="ECO:0000313" key="2">
    <source>
        <dbReference type="EMBL" id="KAL3111047.1"/>
    </source>
</evidence>
<dbReference type="EMBL" id="JBICBT010000522">
    <property type="protein sequence ID" value="KAL3111047.1"/>
    <property type="molecule type" value="Genomic_DNA"/>
</dbReference>
<dbReference type="Pfam" id="PF00226">
    <property type="entry name" value="DnaJ"/>
    <property type="match status" value="1"/>
</dbReference>
<comment type="caution">
    <text evidence="2">The sequence shown here is derived from an EMBL/GenBank/DDBJ whole genome shotgun (WGS) entry which is preliminary data.</text>
</comment>
<organism evidence="2 3">
    <name type="scientific">Heterodera trifolii</name>
    <dbReference type="NCBI Taxonomy" id="157864"/>
    <lineage>
        <taxon>Eukaryota</taxon>
        <taxon>Metazoa</taxon>
        <taxon>Ecdysozoa</taxon>
        <taxon>Nematoda</taxon>
        <taxon>Chromadorea</taxon>
        <taxon>Rhabditida</taxon>
        <taxon>Tylenchina</taxon>
        <taxon>Tylenchomorpha</taxon>
        <taxon>Tylenchoidea</taxon>
        <taxon>Heteroderidae</taxon>
        <taxon>Heteroderinae</taxon>
        <taxon>Heterodera</taxon>
    </lineage>
</organism>
<proteinExistence type="predicted"/>
<reference evidence="2 3" key="1">
    <citation type="submission" date="2024-10" db="EMBL/GenBank/DDBJ databases">
        <authorList>
            <person name="Kim D."/>
        </authorList>
    </citation>
    <scope>NUCLEOTIDE SEQUENCE [LARGE SCALE GENOMIC DNA]</scope>
    <source>
        <strain evidence="2">BH-2024</strain>
    </source>
</reference>
<dbReference type="CDD" id="cd06257">
    <property type="entry name" value="DnaJ"/>
    <property type="match status" value="1"/>
</dbReference>
<protein>
    <recommendedName>
        <fullName evidence="1">J domain-containing protein</fullName>
    </recommendedName>
</protein>
<feature type="domain" description="J" evidence="1">
    <location>
        <begin position="20"/>
        <end position="90"/>
    </location>
</feature>
<evidence type="ECO:0000313" key="3">
    <source>
        <dbReference type="Proteomes" id="UP001620626"/>
    </source>
</evidence>
<dbReference type="InterPro" id="IPR036869">
    <property type="entry name" value="J_dom_sf"/>
</dbReference>
<accession>A0ABD2L751</accession>
<dbReference type="AlphaFoldDB" id="A0ABD2L751"/>
<gene>
    <name evidence="2" type="ORF">niasHT_013071</name>
</gene>
<sequence>MFFPWSRNNNKNTGNHLNLRPHEWLCVRQNATLEEINENYRKIVRVIHPDKNNQCSDKLFMLITNAKDELLGRPGSNSMMAQEEDYDQHMDMDIVKFAPFSEVLKTHKCVELVEVLRSFPKNAAESAAHGPMGQSDFSLLNYAFKIADENYALGHMMLAYKKALESHFVCKKCKKQMHLDGICYCNKAKTNCHCNARKCCDIKPEEFGRLN</sequence>